<dbReference type="eggNOG" id="KOG2151">
    <property type="taxonomic scope" value="Eukaryota"/>
</dbReference>
<dbReference type="KEGG" id="tbr:Tb927.6.850"/>
<dbReference type="PANTHER" id="PTHR23326">
    <property type="entry name" value="CCR4 NOT-RELATED"/>
    <property type="match status" value="1"/>
</dbReference>
<dbReference type="RefSeq" id="XP_845208.1">
    <property type="nucleotide sequence ID" value="XM_840115.1"/>
</dbReference>
<sequence>MNNSNQGTRYPGTIPQGIPIAYPAQAGAPNPYQSLRGVFPVTTQALVAQQQQQLQQQQQQQQAQLQQQQQQQQAQLQQQQQQQQAQLQQQQQQQQQQLQQQQQQQAQQQQQQQQPRGRVAVEGPYGLLALPNLIQHPVNAEKSDSAAFLYLTRGFELNSLGINVAQQRPLHPTLASIALERPEVPVIPEYRIPECYKQARPRQPTFRMLQKYKNETLFYIFYSMPRDLLQTVAAKVLVSRGWCFHKARHQWMRRVVQNEYEVFNQNAWKLENEEMHQLNASDLLRDIPDSFLAAPGTTGTGAAAPPPTSTNSNSSGNNNNNNNSSVVGGD</sequence>
<reference evidence="8" key="5">
    <citation type="submission" date="2005-04" db="EMBL/GenBank/DDBJ databases">
        <title>Sequencing, closure, and annotation of Trypanosoma brucei chromosomes 2 through 8.</title>
        <authorList>
            <person name="Ghedin E."/>
            <person name="Blandin G."/>
            <person name="Bartholomeu D."/>
            <person name="Caler E."/>
            <person name="Haas B."/>
            <person name="Hannick L."/>
            <person name="Shallom J."/>
            <person name="Hou L."/>
            <person name="Djikeng A."/>
            <person name="Feldblyum T."/>
            <person name="Hostetler J."/>
            <person name="Johnson J."/>
            <person name="Jones K."/>
            <person name="Koo H.L."/>
            <person name="Larkin C."/>
            <person name="Pai G."/>
            <person name="Peterson J."/>
            <person name="Khalak H.G."/>
            <person name="Salzberg S."/>
            <person name="Simpson A.J."/>
            <person name="Tallon L."/>
            <person name="Van Aken S."/>
            <person name="Wanless D."/>
            <person name="White O."/>
            <person name="Wortman J."/>
            <person name="Fraser C.M."/>
            <person name="El-Sayed N.M.A."/>
        </authorList>
    </citation>
    <scope>NUCLEOTIDE SEQUENCE</scope>
    <source>
        <strain evidence="8">927/4 GUTat10.1</strain>
    </source>
</reference>
<keyword evidence="2" id="KW-0805">Transcription regulation</keyword>
<dbReference type="PaxDb" id="5691-AAZ11649"/>
<evidence type="ECO:0000256" key="4">
    <source>
        <dbReference type="SAM" id="Coils"/>
    </source>
</evidence>
<dbReference type="GO" id="GO:0006355">
    <property type="term" value="P:regulation of DNA-templated transcription"/>
    <property type="evidence" value="ECO:0007669"/>
    <property type="project" value="InterPro"/>
</dbReference>
<evidence type="ECO:0000256" key="3">
    <source>
        <dbReference type="ARBA" id="ARBA00023163"/>
    </source>
</evidence>
<evidence type="ECO:0000256" key="5">
    <source>
        <dbReference type="SAM" id="MobiDB-lite"/>
    </source>
</evidence>
<feature type="region of interest" description="Disordered" evidence="5">
    <location>
        <begin position="294"/>
        <end position="330"/>
    </location>
</feature>
<dbReference type="EMBL" id="CP000069">
    <property type="protein sequence ID" value="AAZ11649.1"/>
    <property type="molecule type" value="Genomic_DNA"/>
</dbReference>
<evidence type="ECO:0000256" key="2">
    <source>
        <dbReference type="ARBA" id="ARBA00023015"/>
    </source>
</evidence>
<feature type="domain" description="NOT2/NOT3/NOT5 C-terminal" evidence="6">
    <location>
        <begin position="173"/>
        <end position="281"/>
    </location>
</feature>
<dbReference type="Gene3D" id="2.30.30.1020">
    <property type="entry name" value="CCR4-NOT complex subunit 2/3/5, C-terminal domain"/>
    <property type="match status" value="1"/>
</dbReference>
<accession>Q585G1</accession>
<dbReference type="AlphaFoldDB" id="Q585G1"/>
<reference evidence="7" key="1">
    <citation type="submission" date="2000-07" db="EMBL/GenBank/DDBJ databases">
        <authorList>
            <person name="El-Sayed N.M."/>
            <person name="Khalak H."/>
            <person name="Adams M.D."/>
        </authorList>
    </citation>
    <scope>NUCLEOTIDE SEQUENCE</scope>
    <source>
        <strain evidence="7">GUTat10.1</strain>
    </source>
</reference>
<dbReference type="STRING" id="185431.Q585G1"/>
<proteinExistence type="inferred from homology"/>
<reference evidence="8" key="2">
    <citation type="journal article" date="2005" name="Science">
        <title>Comparative genomics of trypanosomatid parasitic protozoa.</title>
        <authorList>
            <person name="El-Sayed N.M."/>
            <person name="Myler P.J."/>
            <person name="Blandin G."/>
            <person name="Berriman M."/>
            <person name="Crabtree J."/>
            <person name="Aggarwal G."/>
            <person name="Caler E."/>
            <person name="Renauld H."/>
            <person name="Worthey E.A."/>
            <person name="Hertz-Fowler C."/>
            <person name="Ghedin E."/>
            <person name="Peacock C."/>
            <person name="Bartholomeu D.C."/>
            <person name="Haas B.J."/>
            <person name="Tran A.N."/>
            <person name="Wortman J.R."/>
            <person name="Alsmark U.C."/>
            <person name="Angiuoli S."/>
            <person name="Anupama A."/>
            <person name="Badger J."/>
            <person name="Bringaud F."/>
            <person name="Cadag E."/>
            <person name="Carlton J.M."/>
            <person name="Cerqueira G.C."/>
            <person name="Creasy T."/>
            <person name="Delcher A.L."/>
            <person name="Djikeng A."/>
            <person name="Embley T.M."/>
            <person name="Hauser C."/>
            <person name="Ivens A.C."/>
            <person name="Kummerfeld S.K."/>
            <person name="Pereira-Leal J.B."/>
            <person name="Nilsson D."/>
            <person name="Peterson J."/>
            <person name="Salzberg S.L."/>
            <person name="Shallom J."/>
            <person name="Silva J.C."/>
            <person name="Sundaram J."/>
            <person name="Westenberger S."/>
            <person name="White O."/>
            <person name="Melville S.E."/>
            <person name="Donelson J.E."/>
            <person name="Andersson B."/>
            <person name="Stuart K.D."/>
            <person name="Hall N."/>
        </authorList>
    </citation>
    <scope>NUCLEOTIDE SEQUENCE</scope>
    <source>
        <strain evidence="8">927/4 GUTat10.1</strain>
    </source>
</reference>
<evidence type="ECO:0000313" key="8">
    <source>
        <dbReference type="EMBL" id="AAZ11649.1"/>
    </source>
</evidence>
<name>Q585G1_TRYB2</name>
<dbReference type="EMBL" id="AC073906">
    <property type="protein sequence ID" value="AAX80341.1"/>
    <property type="molecule type" value="Genomic_DNA"/>
</dbReference>
<dbReference type="GO" id="GO:0030015">
    <property type="term" value="C:CCR4-NOT core complex"/>
    <property type="evidence" value="ECO:0007669"/>
    <property type="project" value="InterPro"/>
</dbReference>
<dbReference type="InParanoid" id="Q585G1"/>
<evidence type="ECO:0000259" key="6">
    <source>
        <dbReference type="Pfam" id="PF04153"/>
    </source>
</evidence>
<dbReference type="InterPro" id="IPR007282">
    <property type="entry name" value="NOT2/3/5_C"/>
</dbReference>
<accession>D6XHH0</accession>
<dbReference type="InterPro" id="IPR038635">
    <property type="entry name" value="CCR4-NOT_su2/3/5_C_sf"/>
</dbReference>
<feature type="coiled-coil region" evidence="4">
    <location>
        <begin position="47"/>
        <end position="112"/>
    </location>
</feature>
<evidence type="ECO:0000313" key="7">
    <source>
        <dbReference type="EMBL" id="AAX80341.1"/>
    </source>
</evidence>
<protein>
    <recommendedName>
        <fullName evidence="6">NOT2/NOT3/NOT5 C-terminal domain-containing protein</fullName>
    </recommendedName>
</protein>
<dbReference type="OrthoDB" id="25391at2759"/>
<comment type="similarity">
    <text evidence="1">Belongs to the CNOT2/3/5 family.</text>
</comment>
<evidence type="ECO:0000256" key="1">
    <source>
        <dbReference type="ARBA" id="ARBA00007682"/>
    </source>
</evidence>
<dbReference type="InterPro" id="IPR040168">
    <property type="entry name" value="Not2/3/5"/>
</dbReference>
<dbReference type="GeneID" id="3657721"/>
<organism evidence="7 9">
    <name type="scientific">Trypanosoma brucei brucei (strain 927/4 GUTat10.1)</name>
    <dbReference type="NCBI Taxonomy" id="185431"/>
    <lineage>
        <taxon>Eukaryota</taxon>
        <taxon>Discoba</taxon>
        <taxon>Euglenozoa</taxon>
        <taxon>Kinetoplastea</taxon>
        <taxon>Metakinetoplastina</taxon>
        <taxon>Trypanosomatida</taxon>
        <taxon>Trypanosomatidae</taxon>
        <taxon>Trypanosoma</taxon>
    </lineage>
</organism>
<evidence type="ECO:0000313" key="9">
    <source>
        <dbReference type="Proteomes" id="UP000008524"/>
    </source>
</evidence>
<keyword evidence="9" id="KW-1185">Reference proteome</keyword>
<keyword evidence="4" id="KW-0175">Coiled coil</keyword>
<dbReference type="Proteomes" id="UP000008524">
    <property type="component" value="Chromosome 6"/>
</dbReference>
<keyword evidence="3" id="KW-0804">Transcription</keyword>
<dbReference type="Pfam" id="PF04153">
    <property type="entry name" value="NOT2_3_5_C"/>
    <property type="match status" value="1"/>
</dbReference>
<dbReference type="GO" id="GO:0010608">
    <property type="term" value="P:post-transcriptional regulation of gene expression"/>
    <property type="evidence" value="ECO:0000314"/>
    <property type="project" value="GeneDB"/>
</dbReference>
<dbReference type="VEuPathDB" id="TriTrypDB:Tb927.6.850"/>
<dbReference type="GO" id="GO:0005737">
    <property type="term" value="C:cytoplasm"/>
    <property type="evidence" value="ECO:0000314"/>
    <property type="project" value="GeneDB"/>
</dbReference>
<reference evidence="7" key="4">
    <citation type="submission" date="2005-04" db="EMBL/GenBank/DDBJ databases">
        <title>.</title>
        <authorList>
            <person name="Ghedin E."/>
            <person name="Blandin G."/>
            <person name="Bartholomeu D."/>
            <person name="Caler E."/>
            <person name="Haas B."/>
            <person name="Hannick L."/>
            <person name="Shallom J."/>
            <person name="Hou L."/>
            <person name="Djikeng A."/>
            <person name="Feldblyum T."/>
            <person name="Hostetler J."/>
            <person name="Johnson J."/>
            <person name="Jones K."/>
            <person name="Koo H.L."/>
            <person name="Larkin C."/>
            <person name="Pai G."/>
            <person name="Peterson J."/>
            <person name="Khalak H.G."/>
            <person name="Salzberg S."/>
            <person name="Simpson A.J."/>
            <person name="Tallon L."/>
            <person name="Van Aken S."/>
            <person name="Wanless D."/>
            <person name="White O."/>
            <person name="Wortman J."/>
            <person name="Fraser C.M."/>
            <person name="El-Sayed N.M.A."/>
        </authorList>
    </citation>
    <scope>NUCLEOTIDE SEQUENCE</scope>
    <source>
        <strain evidence="7">GUTat10.1</strain>
    </source>
</reference>
<reference evidence="8 9" key="3">
    <citation type="journal article" date="2005" name="Science">
        <title>The genome of the African trypanosome Trypanosoma brucei.</title>
        <authorList>
            <person name="Berriman M."/>
            <person name="Ghedin E."/>
            <person name="Hertz-Fowler C."/>
            <person name="Blandin G."/>
            <person name="Renauld H."/>
            <person name="Bartholomeu D.C."/>
            <person name="Lennard N.J."/>
            <person name="Caler E."/>
            <person name="Hamlin N.E."/>
            <person name="Haas B."/>
            <person name="Bohme U."/>
            <person name="Hannick L."/>
            <person name="Aslett M.A."/>
            <person name="Shallom J."/>
            <person name="Marcello L."/>
            <person name="Hou L."/>
            <person name="Wickstead B."/>
            <person name="Alsmark U.C."/>
            <person name="Arrowsmith C."/>
            <person name="Atkin R.J."/>
            <person name="Barron A.J."/>
            <person name="Bringaud F."/>
            <person name="Brooks K."/>
            <person name="Carrington M."/>
            <person name="Cherevach I."/>
            <person name="Chillingworth T.J."/>
            <person name="Churcher C."/>
            <person name="Clark L.N."/>
            <person name="Corton C.H."/>
            <person name="Cronin A."/>
            <person name="Davies R.M."/>
            <person name="Doggett J."/>
            <person name="Djikeng A."/>
            <person name="Feldblyum T."/>
            <person name="Field M.C."/>
            <person name="Fraser A."/>
            <person name="Goodhead I."/>
            <person name="Hance Z."/>
            <person name="Harper D."/>
            <person name="Harris B.R."/>
            <person name="Hauser H."/>
            <person name="Hostetler J."/>
            <person name="Ivens A."/>
            <person name="Jagels K."/>
            <person name="Johnson D."/>
            <person name="Johnson J."/>
            <person name="Jones K."/>
            <person name="Kerhornou A.X."/>
            <person name="Koo H."/>
            <person name="Larke N."/>
            <person name="Landfear S."/>
            <person name="Larkin C."/>
            <person name="Leech V."/>
            <person name="Line A."/>
            <person name="Lord A."/>
            <person name="Macleod A."/>
            <person name="Mooney P.J."/>
            <person name="Moule S."/>
            <person name="Martin D.M."/>
            <person name="Morgan G.W."/>
            <person name="Mungall K."/>
            <person name="Norbertczak H."/>
            <person name="Ormond D."/>
            <person name="Pai G."/>
            <person name="Peacock C.S."/>
            <person name="Peterson J."/>
            <person name="Quail M.A."/>
            <person name="Rabbinowitsch E."/>
            <person name="Rajandream M.A."/>
            <person name="Reitter C."/>
            <person name="Salzberg S.L."/>
            <person name="Sanders M."/>
            <person name="Schobel S."/>
            <person name="Sharp S."/>
            <person name="Simmonds M."/>
            <person name="Simpson A.J."/>
            <person name="Tallon L."/>
            <person name="Turner C.M."/>
            <person name="Tait A."/>
            <person name="Tivey A.R."/>
            <person name="Van Aken S."/>
            <person name="Walker D."/>
            <person name="Wanless D."/>
            <person name="Wang S."/>
            <person name="White B."/>
            <person name="White O."/>
            <person name="Whitehead S."/>
            <person name="Woodward J."/>
            <person name="Wortman J."/>
            <person name="Adams M.D."/>
            <person name="Embley T.M."/>
            <person name="Gull K."/>
            <person name="Ullu E."/>
            <person name="Barry J.D."/>
            <person name="Fairlamb A.H."/>
            <person name="Opperdoes F."/>
            <person name="Barrell B.G."/>
            <person name="Donelson J.E."/>
            <person name="Hall N."/>
            <person name="Fraser C.M."/>
            <person name="Melville S.E."/>
            <person name="El-Sayed N.M."/>
        </authorList>
    </citation>
    <scope>NUCLEOTIDE SEQUENCE [LARGE SCALE GENOMIC DNA]</scope>
    <source>
        <strain evidence="8 9">927/4 GUTat10.1</strain>
    </source>
</reference>
<gene>
    <name evidence="7" type="primary">Tb06.3A7.140</name>
    <name evidence="7" type="ORF">Tb927.6.850</name>
</gene>
<dbReference type="OMA" id="RIPECYK"/>